<name>A0ABU6ZTY3_9FABA</name>
<proteinExistence type="predicted"/>
<dbReference type="PANTHER" id="PTHR46033:SF8">
    <property type="entry name" value="PROTEIN MAINTENANCE OF MERISTEMS-LIKE"/>
    <property type="match status" value="1"/>
</dbReference>
<organism evidence="1 2">
    <name type="scientific">Stylosanthes scabra</name>
    <dbReference type="NCBI Taxonomy" id="79078"/>
    <lineage>
        <taxon>Eukaryota</taxon>
        <taxon>Viridiplantae</taxon>
        <taxon>Streptophyta</taxon>
        <taxon>Embryophyta</taxon>
        <taxon>Tracheophyta</taxon>
        <taxon>Spermatophyta</taxon>
        <taxon>Magnoliopsida</taxon>
        <taxon>eudicotyledons</taxon>
        <taxon>Gunneridae</taxon>
        <taxon>Pentapetalae</taxon>
        <taxon>rosids</taxon>
        <taxon>fabids</taxon>
        <taxon>Fabales</taxon>
        <taxon>Fabaceae</taxon>
        <taxon>Papilionoideae</taxon>
        <taxon>50 kb inversion clade</taxon>
        <taxon>dalbergioids sensu lato</taxon>
        <taxon>Dalbergieae</taxon>
        <taxon>Pterocarpus clade</taxon>
        <taxon>Stylosanthes</taxon>
    </lineage>
</organism>
<accession>A0ABU6ZTY3</accession>
<sequence>MAHDFLGGRPPAGEGKNYSGVKMSWLRERVRATPRHGAFPDVLRPYARCYIMMMIGGALFPDKTNNIVSLRCVPLLRDFDTCSKLSWCSGRLQTPDVVVDLPEIPDLVSTRQRSTSLPLVSRLNGLGRSSRDHHSRRMLHVRSELDRIGFDDFIWTPYILSSWRAVEPDWVSEVGELWNPIGSVSACMLRCKEERPKRLYRTVVIHDPTGAHCNKAWFSILSLCPAETAERLVATEEPYYTTPPTARIK</sequence>
<keyword evidence="2" id="KW-1185">Reference proteome</keyword>
<reference evidence="1 2" key="1">
    <citation type="journal article" date="2023" name="Plants (Basel)">
        <title>Bridging the Gap: Combining Genomics and Transcriptomics Approaches to Understand Stylosanthes scabra, an Orphan Legume from the Brazilian Caatinga.</title>
        <authorList>
            <person name="Ferreira-Neto J.R.C."/>
            <person name="da Silva M.D."/>
            <person name="Binneck E."/>
            <person name="de Melo N.F."/>
            <person name="da Silva R.H."/>
            <person name="de Melo A.L.T.M."/>
            <person name="Pandolfi V."/>
            <person name="Bustamante F.O."/>
            <person name="Brasileiro-Vidal A.C."/>
            <person name="Benko-Iseppon A.M."/>
        </authorList>
    </citation>
    <scope>NUCLEOTIDE SEQUENCE [LARGE SCALE GENOMIC DNA]</scope>
    <source>
        <tissue evidence="1">Leaves</tissue>
    </source>
</reference>
<evidence type="ECO:0000313" key="2">
    <source>
        <dbReference type="Proteomes" id="UP001341840"/>
    </source>
</evidence>
<gene>
    <name evidence="1" type="ORF">PIB30_094065</name>
</gene>
<dbReference type="PANTHER" id="PTHR46033">
    <property type="entry name" value="PROTEIN MAIN-LIKE 2"/>
    <property type="match status" value="1"/>
</dbReference>
<protein>
    <recommendedName>
        <fullName evidence="3">Aminotransferase-like plant mobile domain-containing protein</fullName>
    </recommendedName>
</protein>
<evidence type="ECO:0008006" key="3">
    <source>
        <dbReference type="Google" id="ProtNLM"/>
    </source>
</evidence>
<dbReference type="Proteomes" id="UP001341840">
    <property type="component" value="Unassembled WGS sequence"/>
</dbReference>
<dbReference type="EMBL" id="JASCZI010273910">
    <property type="protein sequence ID" value="MED6225472.1"/>
    <property type="molecule type" value="Genomic_DNA"/>
</dbReference>
<dbReference type="InterPro" id="IPR044824">
    <property type="entry name" value="MAIN-like"/>
</dbReference>
<comment type="caution">
    <text evidence="1">The sequence shown here is derived from an EMBL/GenBank/DDBJ whole genome shotgun (WGS) entry which is preliminary data.</text>
</comment>
<evidence type="ECO:0000313" key="1">
    <source>
        <dbReference type="EMBL" id="MED6225472.1"/>
    </source>
</evidence>